<dbReference type="InterPro" id="IPR039418">
    <property type="entry name" value="LexA-like"/>
</dbReference>
<evidence type="ECO:0000259" key="2">
    <source>
        <dbReference type="PROSITE" id="PS50943"/>
    </source>
</evidence>
<proteinExistence type="predicted"/>
<dbReference type="Pfam" id="PF13443">
    <property type="entry name" value="HTH_26"/>
    <property type="match status" value="1"/>
</dbReference>
<organism evidence="3 4">
    <name type="scientific">Modicisalibacter luteus</name>
    <dbReference type="NCBI Taxonomy" id="453962"/>
    <lineage>
        <taxon>Bacteria</taxon>
        <taxon>Pseudomonadati</taxon>
        <taxon>Pseudomonadota</taxon>
        <taxon>Gammaproteobacteria</taxon>
        <taxon>Oceanospirillales</taxon>
        <taxon>Halomonadaceae</taxon>
        <taxon>Modicisalibacter</taxon>
    </lineage>
</organism>
<accession>A0ABV7M420</accession>
<reference evidence="4" key="1">
    <citation type="journal article" date="2019" name="Int. J. Syst. Evol. Microbiol.">
        <title>The Global Catalogue of Microorganisms (GCM) 10K type strain sequencing project: providing services to taxonomists for standard genome sequencing and annotation.</title>
        <authorList>
            <consortium name="The Broad Institute Genomics Platform"/>
            <consortium name="The Broad Institute Genome Sequencing Center for Infectious Disease"/>
            <person name="Wu L."/>
            <person name="Ma J."/>
        </authorList>
    </citation>
    <scope>NUCLEOTIDE SEQUENCE [LARGE SCALE GENOMIC DNA]</scope>
    <source>
        <strain evidence="4">KCTC 12847</strain>
    </source>
</reference>
<evidence type="ECO:0000313" key="4">
    <source>
        <dbReference type="Proteomes" id="UP001595640"/>
    </source>
</evidence>
<dbReference type="InterPro" id="IPR015927">
    <property type="entry name" value="Peptidase_S24_S26A/B/C"/>
</dbReference>
<keyword evidence="4" id="KW-1185">Reference proteome</keyword>
<evidence type="ECO:0000256" key="1">
    <source>
        <dbReference type="SAM" id="MobiDB-lite"/>
    </source>
</evidence>
<comment type="caution">
    <text evidence="3">The sequence shown here is derived from an EMBL/GenBank/DDBJ whole genome shotgun (WGS) entry which is preliminary data.</text>
</comment>
<dbReference type="InterPro" id="IPR001387">
    <property type="entry name" value="Cro/C1-type_HTH"/>
</dbReference>
<dbReference type="Gene3D" id="1.10.260.40">
    <property type="entry name" value="lambda repressor-like DNA-binding domains"/>
    <property type="match status" value="1"/>
</dbReference>
<dbReference type="CDD" id="cd06529">
    <property type="entry name" value="S24_LexA-like"/>
    <property type="match status" value="1"/>
</dbReference>
<dbReference type="RefSeq" id="WP_026300682.1">
    <property type="nucleotide sequence ID" value="NZ_BMXD01000001.1"/>
</dbReference>
<dbReference type="InterPro" id="IPR010982">
    <property type="entry name" value="Lambda_DNA-bd_dom_sf"/>
</dbReference>
<dbReference type="PANTHER" id="PTHR33516">
    <property type="entry name" value="LEXA REPRESSOR"/>
    <property type="match status" value="1"/>
</dbReference>
<feature type="region of interest" description="Disordered" evidence="1">
    <location>
        <begin position="20"/>
        <end position="53"/>
    </location>
</feature>
<dbReference type="CDD" id="cd00093">
    <property type="entry name" value="HTH_XRE"/>
    <property type="match status" value="1"/>
</dbReference>
<dbReference type="Pfam" id="PF00717">
    <property type="entry name" value="Peptidase_S24"/>
    <property type="match status" value="1"/>
</dbReference>
<dbReference type="SMART" id="SM00530">
    <property type="entry name" value="HTH_XRE"/>
    <property type="match status" value="1"/>
</dbReference>
<dbReference type="InterPro" id="IPR050077">
    <property type="entry name" value="LexA_repressor"/>
</dbReference>
<dbReference type="InterPro" id="IPR036286">
    <property type="entry name" value="LexA/Signal_pep-like_sf"/>
</dbReference>
<dbReference type="SUPFAM" id="SSF47413">
    <property type="entry name" value="lambda repressor-like DNA-binding domains"/>
    <property type="match status" value="1"/>
</dbReference>
<sequence>MNREKDESSVGDRLRKLMQDKGLGENELARQSGVTQPTIHRILTGESKSPRHTNLDKLAKALGTSSSFLSYGSSGENEPMQTKADYNVSSVAHLQSRQQYVYPIINWVQAGQWTEAVNPYEPGCEQEVVATDYQAKGYAFWLEVRGDSMTSPAGLSVPEGMMILVDPEEEALNGSLVVAQLEGSDEATFKRLVIDGGQKFLKPLNPGYPLIPINGNCRLIGVAVEMKMSLRPRTH</sequence>
<name>A0ABV7M420_9GAMM</name>
<feature type="domain" description="HTH cro/C1-type" evidence="2">
    <location>
        <begin position="14"/>
        <end position="69"/>
    </location>
</feature>
<dbReference type="Proteomes" id="UP001595640">
    <property type="component" value="Unassembled WGS sequence"/>
</dbReference>
<dbReference type="Gene3D" id="2.10.109.10">
    <property type="entry name" value="Umud Fragment, subunit A"/>
    <property type="match status" value="1"/>
</dbReference>
<dbReference type="PROSITE" id="PS50943">
    <property type="entry name" value="HTH_CROC1"/>
    <property type="match status" value="1"/>
</dbReference>
<dbReference type="SUPFAM" id="SSF51306">
    <property type="entry name" value="LexA/Signal peptidase"/>
    <property type="match status" value="1"/>
</dbReference>
<evidence type="ECO:0000313" key="3">
    <source>
        <dbReference type="EMBL" id="MFC3293230.1"/>
    </source>
</evidence>
<dbReference type="PANTHER" id="PTHR33516:SF2">
    <property type="entry name" value="LEXA REPRESSOR-RELATED"/>
    <property type="match status" value="1"/>
</dbReference>
<dbReference type="EMBL" id="JBHRUH010000031">
    <property type="protein sequence ID" value="MFC3293230.1"/>
    <property type="molecule type" value="Genomic_DNA"/>
</dbReference>
<protein>
    <submittedName>
        <fullName evidence="3">LexA family protein</fullName>
    </submittedName>
</protein>
<gene>
    <name evidence="3" type="ORF">ACFOEI_14330</name>
</gene>